<dbReference type="InterPro" id="IPR044421">
    <property type="entry name" value="SMYD4_SET"/>
</dbReference>
<dbReference type="RefSeq" id="XP_040168254.1">
    <property type="nucleotide sequence ID" value="XM_040312320.1"/>
</dbReference>
<comment type="catalytic activity">
    <reaction evidence="11">
        <text>L-lysyl-[protein] + S-adenosyl-L-methionine = N(6)-methyl-L-lysyl-[protein] + S-adenosyl-L-homocysteine + H(+)</text>
        <dbReference type="Rhea" id="RHEA:51736"/>
        <dbReference type="Rhea" id="RHEA-COMP:9752"/>
        <dbReference type="Rhea" id="RHEA-COMP:13053"/>
        <dbReference type="ChEBI" id="CHEBI:15378"/>
        <dbReference type="ChEBI" id="CHEBI:29969"/>
        <dbReference type="ChEBI" id="CHEBI:57856"/>
        <dbReference type="ChEBI" id="CHEBI:59789"/>
        <dbReference type="ChEBI" id="CHEBI:61929"/>
    </reaction>
</comment>
<evidence type="ECO:0000256" key="2">
    <source>
        <dbReference type="ARBA" id="ARBA00004496"/>
    </source>
</evidence>
<evidence type="ECO:0000256" key="5">
    <source>
        <dbReference type="ARBA" id="ARBA00022679"/>
    </source>
</evidence>
<dbReference type="VEuPathDB" id="VectorBase:AARA21_005556"/>
<dbReference type="GO" id="GO:0008276">
    <property type="term" value="F:protein methyltransferase activity"/>
    <property type="evidence" value="ECO:0007669"/>
    <property type="project" value="UniProtKB-ARBA"/>
</dbReference>
<dbReference type="Gene3D" id="1.25.40.10">
    <property type="entry name" value="Tetratricopeptide repeat domain"/>
    <property type="match status" value="1"/>
</dbReference>
<dbReference type="InterPro" id="IPR001214">
    <property type="entry name" value="SET_dom"/>
</dbReference>
<dbReference type="PROSITE" id="PS01360">
    <property type="entry name" value="ZF_MYND_1"/>
    <property type="match status" value="1"/>
</dbReference>
<keyword evidence="8" id="KW-0863">Zinc-finger</keyword>
<comment type="function">
    <text evidence="12">Protein-lysine N-methyltransferase. Monomethylates PRMT5, modulating its transcriptional activity. May also act as a histone methyltransferase. Plays a critical role in cardiac development. Acts as a key epigenetic regulator of gene expression during cardiac development via its dual activities as a methyltransferase and negative regulator of HDAC1.</text>
</comment>
<dbReference type="PANTHER" id="PTHR46165">
    <property type="entry name" value="SET AND MYND DOMAIN-CONTAINING PROTEIN 4"/>
    <property type="match status" value="1"/>
</dbReference>
<dbReference type="EMBL" id="APCN01003407">
    <property type="status" value="NOT_ANNOTATED_CDS"/>
    <property type="molecule type" value="Genomic_DNA"/>
</dbReference>
<evidence type="ECO:0000256" key="7">
    <source>
        <dbReference type="ARBA" id="ARBA00022723"/>
    </source>
</evidence>
<protein>
    <recommendedName>
        <fullName evidence="13">Protein-lysine N-methyltransferase SMYD4</fullName>
    </recommendedName>
    <alternativeName>
        <fullName evidence="14">SET and MYND domain-containing protein 4</fullName>
    </alternativeName>
</protein>
<dbReference type="CDD" id="cd10536">
    <property type="entry name" value="SET_SMYD4"/>
    <property type="match status" value="1"/>
</dbReference>
<organism evidence="15 16">
    <name type="scientific">Anopheles arabiensis</name>
    <name type="common">Mosquito</name>
    <dbReference type="NCBI Taxonomy" id="7173"/>
    <lineage>
        <taxon>Eukaryota</taxon>
        <taxon>Metazoa</taxon>
        <taxon>Ecdysozoa</taxon>
        <taxon>Arthropoda</taxon>
        <taxon>Hexapoda</taxon>
        <taxon>Insecta</taxon>
        <taxon>Pterygota</taxon>
        <taxon>Neoptera</taxon>
        <taxon>Endopterygota</taxon>
        <taxon>Diptera</taxon>
        <taxon>Nematocera</taxon>
        <taxon>Culicoidea</taxon>
        <taxon>Culicidae</taxon>
        <taxon>Anophelinae</taxon>
        <taxon>Anopheles</taxon>
    </lineage>
</organism>
<keyword evidence="7" id="KW-0479">Metal-binding</keyword>
<evidence type="ECO:0000256" key="4">
    <source>
        <dbReference type="ARBA" id="ARBA00022603"/>
    </source>
</evidence>
<dbReference type="Pfam" id="PF00856">
    <property type="entry name" value="SET"/>
    <property type="match status" value="1"/>
</dbReference>
<dbReference type="AlphaFoldDB" id="A0A182I7I1"/>
<keyword evidence="4" id="KW-0489">Methyltransferase</keyword>
<evidence type="ECO:0000256" key="8">
    <source>
        <dbReference type="ARBA" id="ARBA00022771"/>
    </source>
</evidence>
<dbReference type="PROSITE" id="PS50280">
    <property type="entry name" value="SET"/>
    <property type="match status" value="1"/>
</dbReference>
<keyword evidence="16" id="KW-1185">Reference proteome</keyword>
<keyword evidence="9" id="KW-0862">Zinc</keyword>
<dbReference type="GeneID" id="120903100"/>
<dbReference type="EnsemblMetazoa" id="AARA009535-RA">
    <property type="protein sequence ID" value="AARA009535-PA"/>
    <property type="gene ID" value="AARA009535"/>
</dbReference>
<dbReference type="PROSITE" id="PS50865">
    <property type="entry name" value="ZF_MYND_2"/>
    <property type="match status" value="1"/>
</dbReference>
<evidence type="ECO:0000313" key="16">
    <source>
        <dbReference type="Proteomes" id="UP000075840"/>
    </source>
</evidence>
<dbReference type="InterPro" id="IPR046341">
    <property type="entry name" value="SET_dom_sf"/>
</dbReference>
<evidence type="ECO:0000256" key="14">
    <source>
        <dbReference type="ARBA" id="ARBA00093680"/>
    </source>
</evidence>
<dbReference type="GO" id="GO:0008757">
    <property type="term" value="F:S-adenosylmethionine-dependent methyltransferase activity"/>
    <property type="evidence" value="ECO:0007669"/>
    <property type="project" value="UniProtKB-ARBA"/>
</dbReference>
<evidence type="ECO:0000313" key="15">
    <source>
        <dbReference type="EnsemblMetazoa" id="AARA009535-PA"/>
    </source>
</evidence>
<accession>A0A182I7I1</accession>
<evidence type="ECO:0000256" key="11">
    <source>
        <dbReference type="ARBA" id="ARBA00048985"/>
    </source>
</evidence>
<keyword evidence="3" id="KW-0963">Cytoplasm</keyword>
<dbReference type="GO" id="GO:0005737">
    <property type="term" value="C:cytoplasm"/>
    <property type="evidence" value="ECO:0007669"/>
    <property type="project" value="UniProtKB-SubCell"/>
</dbReference>
<keyword evidence="6" id="KW-0949">S-adenosyl-L-methionine</keyword>
<evidence type="ECO:0000256" key="12">
    <source>
        <dbReference type="ARBA" id="ARBA00093423"/>
    </source>
</evidence>
<dbReference type="GO" id="GO:0042826">
    <property type="term" value="F:histone deacetylase binding"/>
    <property type="evidence" value="ECO:0007669"/>
    <property type="project" value="TreeGrafter"/>
</dbReference>
<evidence type="ECO:0000256" key="3">
    <source>
        <dbReference type="ARBA" id="ARBA00022490"/>
    </source>
</evidence>
<dbReference type="InterPro" id="IPR052097">
    <property type="entry name" value="SET-MYND_domain_protein"/>
</dbReference>
<evidence type="ECO:0000256" key="10">
    <source>
        <dbReference type="ARBA" id="ARBA00023242"/>
    </source>
</evidence>
<evidence type="ECO:0000256" key="9">
    <source>
        <dbReference type="ARBA" id="ARBA00022833"/>
    </source>
</evidence>
<dbReference type="Gene3D" id="6.10.140.2220">
    <property type="match status" value="1"/>
</dbReference>
<name>A0A182I7I1_ANOAR</name>
<evidence type="ECO:0000256" key="13">
    <source>
        <dbReference type="ARBA" id="ARBA00093635"/>
    </source>
</evidence>
<dbReference type="VEuPathDB" id="VectorBase:AARA009535"/>
<sequence length="758" mass="85999">MERDWDEMVDSIVHKLQHQLPRTASEVDTIRHLANVPKLCDLFRSWLQRLPNVRASGENKSNQFRTRGNDMFKASTPEYHVVVEAYSKAIFAAPGGSRALALGHANRAAALIRLHRYREAFDDCQLALDGDYPADSRLKVLFRQAECAERLGEPAKLGPIVEGIARIAAGKALQKAEQRRLEAWRTMYDAADRDYTVEEDENATTLVPCEEAVLKEQEAPTVGRYVVAAETIKANDTVARETAVSFVPVYDPESSSTLPSFDCQKCAKVNVVPFPCPTCGRACYCSTRCRVAHWPVHRFECFGYRKHLWYQIGIAHLGLRCFLDGFGTIAGEMAKATDASVCYQRVLEATREEDNPFSHYGRVLRLVTNFDKMDPDDRMRYTLAGLMLTIYLQECTPFAEAVKDCAMPPAELLVCCGAFITRHIGQLVCNGHAICELRLALPSKGQFYNLNDSLLLAGSLHLCLKSSRVFTAIFPRISMFNHSCDPNIRNHFERATLTVHATRPIGAGGEVFNCYGPHYRLMAAAERKMLLRAQYCFDCGCERCREGDATYEQRFNMIRCPACRREYSKELNLEELPTVCVYCSAEIPSEWLSQILDLDPDDRRDETRNFQHAESAYNYGKQILIHSNQTRAIALRHILECFTRIATCKGLAHSNALNQLALEYALLMRERFSHMSLEFLTGCFYLLDVWAMFCYYGDDAPHPVEQQAEERTVLKQFRQALAMIGADNRGQILDYMMRYKIIDGESMAECIETMEQTA</sequence>
<evidence type="ECO:0000256" key="6">
    <source>
        <dbReference type="ARBA" id="ARBA00022691"/>
    </source>
</evidence>
<dbReference type="PANTHER" id="PTHR46165:SF2">
    <property type="entry name" value="SET AND MYND DOMAIN-CONTAINING PROTEIN 4"/>
    <property type="match status" value="1"/>
</dbReference>
<dbReference type="GO" id="GO:0008270">
    <property type="term" value="F:zinc ion binding"/>
    <property type="evidence" value="ECO:0007669"/>
    <property type="project" value="UniProtKB-KW"/>
</dbReference>
<reference evidence="15" key="1">
    <citation type="submission" date="2022-08" db="UniProtKB">
        <authorList>
            <consortium name="EnsemblMetazoa"/>
        </authorList>
    </citation>
    <scope>IDENTIFICATION</scope>
    <source>
        <strain evidence="15">Dongola</strain>
    </source>
</reference>
<dbReference type="SUPFAM" id="SSF48452">
    <property type="entry name" value="TPR-like"/>
    <property type="match status" value="1"/>
</dbReference>
<dbReference type="InterPro" id="IPR002893">
    <property type="entry name" value="Znf_MYND"/>
</dbReference>
<dbReference type="KEGG" id="aara:120903100"/>
<dbReference type="Pfam" id="PF01753">
    <property type="entry name" value="zf-MYND"/>
    <property type="match status" value="1"/>
</dbReference>
<dbReference type="SUPFAM" id="SSF144232">
    <property type="entry name" value="HIT/MYND zinc finger-like"/>
    <property type="match status" value="1"/>
</dbReference>
<dbReference type="SUPFAM" id="SSF82199">
    <property type="entry name" value="SET domain"/>
    <property type="match status" value="1"/>
</dbReference>
<comment type="subcellular location">
    <subcellularLocation>
        <location evidence="2">Cytoplasm</location>
    </subcellularLocation>
    <subcellularLocation>
        <location evidence="1">Nucleus</location>
    </subcellularLocation>
</comment>
<evidence type="ECO:0000256" key="1">
    <source>
        <dbReference type="ARBA" id="ARBA00004123"/>
    </source>
</evidence>
<proteinExistence type="predicted"/>
<dbReference type="Proteomes" id="UP000075840">
    <property type="component" value="Unassembled WGS sequence"/>
</dbReference>
<keyword evidence="5" id="KW-0808">Transferase</keyword>
<dbReference type="InterPro" id="IPR011990">
    <property type="entry name" value="TPR-like_helical_dom_sf"/>
</dbReference>
<dbReference type="GO" id="GO:0008170">
    <property type="term" value="F:N-methyltransferase activity"/>
    <property type="evidence" value="ECO:0007669"/>
    <property type="project" value="UniProtKB-ARBA"/>
</dbReference>
<keyword evidence="10" id="KW-0539">Nucleus</keyword>
<dbReference type="GO" id="GO:0005634">
    <property type="term" value="C:nucleus"/>
    <property type="evidence" value="ECO:0007669"/>
    <property type="project" value="UniProtKB-SubCell"/>
</dbReference>
<dbReference type="Gene3D" id="1.10.220.160">
    <property type="match status" value="1"/>
</dbReference>
<dbReference type="GO" id="GO:0032259">
    <property type="term" value="P:methylation"/>
    <property type="evidence" value="ECO:0007669"/>
    <property type="project" value="UniProtKB-KW"/>
</dbReference>
<dbReference type="Gene3D" id="2.170.270.10">
    <property type="entry name" value="SET domain"/>
    <property type="match status" value="1"/>
</dbReference>